<dbReference type="InterPro" id="IPR036423">
    <property type="entry name" value="SOD-like_Cu/Zn_dom_sf"/>
</dbReference>
<dbReference type="FunFam" id="2.60.40.200:FF:000005">
    <property type="entry name" value="Superoxide dismutase [Cu-Zn]"/>
    <property type="match status" value="1"/>
</dbReference>
<comment type="function">
    <text evidence="7">Destroys radicals which are normally produced within the cells and which are toxic to biological systems. May play a role in favoring mycobacterial survival in phagocytes.</text>
</comment>
<comment type="cofactor">
    <cofactor evidence="8">
        <name>Cu cation</name>
        <dbReference type="ChEBI" id="CHEBI:23378"/>
    </cofactor>
    <text evidence="8">Binds 1 copper ion per subunit.</text>
</comment>
<evidence type="ECO:0000313" key="11">
    <source>
        <dbReference type="Proteomes" id="UP000595254"/>
    </source>
</evidence>
<dbReference type="InterPro" id="IPR024134">
    <property type="entry name" value="SOD_Cu/Zn_/chaperone"/>
</dbReference>
<keyword evidence="8" id="KW-0560">Oxidoreductase</keyword>
<protein>
    <recommendedName>
        <fullName evidence="8">Superoxide dismutase [Cu-Zn]</fullName>
        <ecNumber evidence="8">1.15.1.1</ecNumber>
    </recommendedName>
</protein>
<evidence type="ECO:0000256" key="2">
    <source>
        <dbReference type="ARBA" id="ARBA00022723"/>
    </source>
</evidence>
<keyword evidence="6" id="KW-1015">Disulfide bond</keyword>
<dbReference type="InterPro" id="IPR001424">
    <property type="entry name" value="SOD_Cu_Zn_dom"/>
</dbReference>
<feature type="domain" description="Superoxide dismutase copper/zinc binding" evidence="9">
    <location>
        <begin position="37"/>
        <end position="167"/>
    </location>
</feature>
<dbReference type="Gene3D" id="2.60.40.200">
    <property type="entry name" value="Superoxide dismutase, copper/zinc binding domain"/>
    <property type="match status" value="1"/>
</dbReference>
<dbReference type="InterPro" id="IPR018152">
    <property type="entry name" value="SOD_Cu/Zn_BS"/>
</dbReference>
<comment type="catalytic activity">
    <reaction evidence="8">
        <text>2 superoxide + 2 H(+) = H2O2 + O2</text>
        <dbReference type="Rhea" id="RHEA:20696"/>
        <dbReference type="ChEBI" id="CHEBI:15378"/>
        <dbReference type="ChEBI" id="CHEBI:15379"/>
        <dbReference type="ChEBI" id="CHEBI:16240"/>
        <dbReference type="ChEBI" id="CHEBI:18421"/>
        <dbReference type="EC" id="1.15.1.1"/>
    </reaction>
</comment>
<dbReference type="CDD" id="cd00305">
    <property type="entry name" value="Cu-Zn_Superoxide_Dismutase"/>
    <property type="match status" value="1"/>
</dbReference>
<dbReference type="RefSeq" id="WP_201647601.1">
    <property type="nucleotide sequence ID" value="NZ_CP068053.1"/>
</dbReference>
<evidence type="ECO:0000313" key="10">
    <source>
        <dbReference type="EMBL" id="QQS99347.1"/>
    </source>
</evidence>
<evidence type="ECO:0000256" key="5">
    <source>
        <dbReference type="ARBA" id="ARBA00023008"/>
    </source>
</evidence>
<evidence type="ECO:0000256" key="1">
    <source>
        <dbReference type="ARBA" id="ARBA00010457"/>
    </source>
</evidence>
<proteinExistence type="inferred from homology"/>
<accession>A0A974NKN8</accession>
<keyword evidence="2 8" id="KW-0479">Metal-binding</keyword>
<dbReference type="Proteomes" id="UP000595254">
    <property type="component" value="Chromosome"/>
</dbReference>
<dbReference type="SUPFAM" id="SSF49329">
    <property type="entry name" value="Cu,Zn superoxide dismutase-like"/>
    <property type="match status" value="1"/>
</dbReference>
<dbReference type="KEGG" id="ppsr:I6J18_17175"/>
<evidence type="ECO:0000256" key="4">
    <source>
        <dbReference type="ARBA" id="ARBA00022833"/>
    </source>
</evidence>
<dbReference type="GO" id="GO:0004784">
    <property type="term" value="F:superoxide dismutase activity"/>
    <property type="evidence" value="ECO:0007669"/>
    <property type="project" value="UniProtKB-EC"/>
</dbReference>
<dbReference type="GO" id="GO:0005507">
    <property type="term" value="F:copper ion binding"/>
    <property type="evidence" value="ECO:0007669"/>
    <property type="project" value="InterPro"/>
</dbReference>
<dbReference type="EC" id="1.15.1.1" evidence="8"/>
<keyword evidence="11" id="KW-1185">Reference proteome</keyword>
<dbReference type="Pfam" id="PF00080">
    <property type="entry name" value="Sod_Cu"/>
    <property type="match status" value="1"/>
</dbReference>
<name>A0A974NKN8_PERPY</name>
<sequence>MKRVLLIGFVVLLAGCAEENPKKLNVKMFNADGDSLGTIKLEEQAKGLKLKVDLEGLEPGVHGIHIHSVGKCKAPDFKSAGNHYNPDDKEHGLLNPKGAHAGDLPNLIVKDSGNVKATLTAKDVTLRKGKTTLFTQKGTSIIVNQNQDDGMTQPAGDSGKRIACGVIKKGK</sequence>
<reference evidence="10 11" key="1">
    <citation type="submission" date="2021-01" db="EMBL/GenBank/DDBJ databases">
        <title>FDA dAtabase for Regulatory Grade micrObial Sequences (FDA-ARGOS): Supporting development and validation of Infectious Disease Dx tests.</title>
        <authorList>
            <person name="Nelson B."/>
            <person name="Plummer A."/>
            <person name="Tallon L."/>
            <person name="Sadzewicz L."/>
            <person name="Zhao X."/>
            <person name="Boylan J."/>
            <person name="Ott S."/>
            <person name="Bowen H."/>
            <person name="Vavikolanu K."/>
            <person name="Mehta A."/>
            <person name="Aluvathingal J."/>
            <person name="Nadendla S."/>
            <person name="Myers T."/>
            <person name="Yan Y."/>
            <person name="Sichtig H."/>
        </authorList>
    </citation>
    <scope>NUCLEOTIDE SEQUENCE [LARGE SCALE GENOMIC DNA]</scope>
    <source>
        <strain evidence="10 11">FDAARGOS_1161</strain>
    </source>
</reference>
<keyword evidence="4 8" id="KW-0862">Zinc</keyword>
<evidence type="ECO:0000256" key="6">
    <source>
        <dbReference type="ARBA" id="ARBA00023157"/>
    </source>
</evidence>
<comment type="cofactor">
    <cofactor evidence="8">
        <name>Zn(2+)</name>
        <dbReference type="ChEBI" id="CHEBI:29105"/>
    </cofactor>
    <text evidence="8">Binds 1 zinc ion per subunit.</text>
</comment>
<gene>
    <name evidence="10" type="ORF">I6J18_17175</name>
</gene>
<keyword evidence="5 8" id="KW-0186">Copper</keyword>
<evidence type="ECO:0000256" key="3">
    <source>
        <dbReference type="ARBA" id="ARBA00022729"/>
    </source>
</evidence>
<dbReference type="AlphaFoldDB" id="A0A974NKN8"/>
<organism evidence="10 11">
    <name type="scientific">Peribacillus psychrosaccharolyticus</name>
    <name type="common">Bacillus psychrosaccharolyticus</name>
    <dbReference type="NCBI Taxonomy" id="1407"/>
    <lineage>
        <taxon>Bacteria</taxon>
        <taxon>Bacillati</taxon>
        <taxon>Bacillota</taxon>
        <taxon>Bacilli</taxon>
        <taxon>Bacillales</taxon>
        <taxon>Bacillaceae</taxon>
        <taxon>Peribacillus</taxon>
    </lineage>
</organism>
<dbReference type="PROSITE" id="PS51257">
    <property type="entry name" value="PROKAR_LIPOPROTEIN"/>
    <property type="match status" value="1"/>
</dbReference>
<dbReference type="PROSITE" id="PS00332">
    <property type="entry name" value="SOD_CU_ZN_2"/>
    <property type="match status" value="1"/>
</dbReference>
<evidence type="ECO:0000256" key="7">
    <source>
        <dbReference type="ARBA" id="ARBA00024900"/>
    </source>
</evidence>
<keyword evidence="3" id="KW-0732">Signal</keyword>
<comment type="similarity">
    <text evidence="1 8">Belongs to the Cu-Zn superoxide dismutase family.</text>
</comment>
<evidence type="ECO:0000256" key="8">
    <source>
        <dbReference type="RuleBase" id="RU000393"/>
    </source>
</evidence>
<dbReference type="PANTHER" id="PTHR10003">
    <property type="entry name" value="SUPEROXIDE DISMUTASE CU-ZN -RELATED"/>
    <property type="match status" value="1"/>
</dbReference>
<evidence type="ECO:0000259" key="9">
    <source>
        <dbReference type="Pfam" id="PF00080"/>
    </source>
</evidence>
<dbReference type="EMBL" id="CP068053">
    <property type="protein sequence ID" value="QQS99347.1"/>
    <property type="molecule type" value="Genomic_DNA"/>
</dbReference>